<dbReference type="AlphaFoldDB" id="A0A182WNR4"/>
<organism evidence="1 2">
    <name type="scientific">Anopheles minimus</name>
    <dbReference type="NCBI Taxonomy" id="112268"/>
    <lineage>
        <taxon>Eukaryota</taxon>
        <taxon>Metazoa</taxon>
        <taxon>Ecdysozoa</taxon>
        <taxon>Arthropoda</taxon>
        <taxon>Hexapoda</taxon>
        <taxon>Insecta</taxon>
        <taxon>Pterygota</taxon>
        <taxon>Neoptera</taxon>
        <taxon>Endopterygota</taxon>
        <taxon>Diptera</taxon>
        <taxon>Nematocera</taxon>
        <taxon>Culicoidea</taxon>
        <taxon>Culicidae</taxon>
        <taxon>Anophelinae</taxon>
        <taxon>Anopheles</taxon>
    </lineage>
</organism>
<evidence type="ECO:0000313" key="2">
    <source>
        <dbReference type="Proteomes" id="UP000075920"/>
    </source>
</evidence>
<sequence length="30" mass="3461">MVFLVLLCFALFSAVLIYIIFSFGIWVCCE</sequence>
<dbReference type="VEuPathDB" id="VectorBase:AMIN014341"/>
<evidence type="ECO:0000313" key="1">
    <source>
        <dbReference type="EnsemblMetazoa" id="AMIN014341-PA"/>
    </source>
</evidence>
<protein>
    <submittedName>
        <fullName evidence="1">Uncharacterized protein</fullName>
    </submittedName>
</protein>
<accession>A0A182WNR4</accession>
<proteinExistence type="predicted"/>
<name>A0A182WNR4_9DIPT</name>
<reference evidence="1" key="2">
    <citation type="submission" date="2020-05" db="UniProtKB">
        <authorList>
            <consortium name="EnsemblMetazoa"/>
        </authorList>
    </citation>
    <scope>IDENTIFICATION</scope>
    <source>
        <strain evidence="1">MINIMUS1</strain>
    </source>
</reference>
<dbReference type="Proteomes" id="UP000075920">
    <property type="component" value="Unassembled WGS sequence"/>
</dbReference>
<reference evidence="2" key="1">
    <citation type="submission" date="2013-03" db="EMBL/GenBank/DDBJ databases">
        <title>The Genome Sequence of Anopheles minimus MINIMUS1.</title>
        <authorList>
            <consortium name="The Broad Institute Genomics Platform"/>
            <person name="Neafsey D.E."/>
            <person name="Walton C."/>
            <person name="Walker B."/>
            <person name="Young S.K."/>
            <person name="Zeng Q."/>
            <person name="Gargeya S."/>
            <person name="Fitzgerald M."/>
            <person name="Haas B."/>
            <person name="Abouelleil A."/>
            <person name="Allen A.W."/>
            <person name="Alvarado L."/>
            <person name="Arachchi H.M."/>
            <person name="Berlin A.M."/>
            <person name="Chapman S.B."/>
            <person name="Gainer-Dewar J."/>
            <person name="Goldberg J."/>
            <person name="Griggs A."/>
            <person name="Gujja S."/>
            <person name="Hansen M."/>
            <person name="Howarth C."/>
            <person name="Imamovic A."/>
            <person name="Ireland A."/>
            <person name="Larimer J."/>
            <person name="McCowan C."/>
            <person name="Murphy C."/>
            <person name="Pearson M."/>
            <person name="Poon T.W."/>
            <person name="Priest M."/>
            <person name="Roberts A."/>
            <person name="Saif S."/>
            <person name="Shea T."/>
            <person name="Sisk P."/>
            <person name="Sykes S."/>
            <person name="Wortman J."/>
            <person name="Nusbaum C."/>
            <person name="Birren B."/>
        </authorList>
    </citation>
    <scope>NUCLEOTIDE SEQUENCE [LARGE SCALE GENOMIC DNA]</scope>
    <source>
        <strain evidence="2">MINIMUS1</strain>
    </source>
</reference>
<dbReference type="EnsemblMetazoa" id="AMIN014341-RA">
    <property type="protein sequence ID" value="AMIN014341-PA"/>
    <property type="gene ID" value="AMIN014341"/>
</dbReference>
<keyword evidence="2" id="KW-1185">Reference proteome</keyword>